<sequence>MAQWDGLIADKLRDRASKIPPEWVLPETIINQITQDANISAFDILRHHDLLSREEVAITESYDAQSLHQEIIEGRLTSLQVCKAFCKRAAIAQQLTNCATEILFAEAFKRAEFLDGYLAKYGRPYGPFHGLPISVKVSLRFQSQIISLGLAITGADTLTSTMTTNLTTQQDSFNIKGQATTIGFVSFLGNPVAAENSPLVDILLANGAILYIKTNIPQTLLTMDSVNNIFGRTLNPHKLCLSAGGSSGGEGALVAFRGSILGVGTDVGGSIRAPSLCNGTYGFKPTADRIPHGRVELGDRPGTPGLVSAVGPLANSASDLTFFCKTILSSEPWRYDSTALGTAWRHVPPKKKLSIGVYMGDEHFPLFPPVKRALSSAQAALENAGHSVHLVTNAPSFHDGLKLAARYFLFDTKQTLLQHVLDGDEQPIKALEYASPAALAGLQNPTLTLDDVWDANASLMAYREKMAEVWKQHNLDVLICPGHWSTAGPHDTYGPPVYTVIWNLLNFPASIIPYLKADKSLDSEVCKGYDPDAVDGAPTAIQVVGRRFQDEEVLMATEVIDKALRSDLRYRPRL</sequence>
<feature type="domain" description="Amidase" evidence="7">
    <location>
        <begin position="171"/>
        <end position="554"/>
    </location>
</feature>
<comment type="similarity">
    <text evidence="2">Belongs to the amidase family.</text>
</comment>
<dbReference type="EMBL" id="KZ821451">
    <property type="protein sequence ID" value="PYH37018.1"/>
    <property type="molecule type" value="Genomic_DNA"/>
</dbReference>
<dbReference type="Gene3D" id="3.90.1300.10">
    <property type="entry name" value="Amidase signature (AS) domain"/>
    <property type="match status" value="2"/>
</dbReference>
<dbReference type="InterPro" id="IPR036928">
    <property type="entry name" value="AS_sf"/>
</dbReference>
<dbReference type="SUPFAM" id="SSF75304">
    <property type="entry name" value="Amidase signature (AS) enzymes"/>
    <property type="match status" value="1"/>
</dbReference>
<dbReference type="InterPro" id="IPR020556">
    <property type="entry name" value="Amidase_CS"/>
</dbReference>
<feature type="active site" description="Acyl-ester intermediate" evidence="5">
    <location>
        <position position="270"/>
    </location>
</feature>
<feature type="domain" description="Amidase" evidence="7">
    <location>
        <begin position="81"/>
        <end position="152"/>
    </location>
</feature>
<dbReference type="Pfam" id="PF01425">
    <property type="entry name" value="Amidase"/>
    <property type="match status" value="2"/>
</dbReference>
<keyword evidence="9" id="KW-1185">Reference proteome</keyword>
<name>A0A318Z9R0_ASPNB</name>
<dbReference type="AlphaFoldDB" id="A0A318Z9R0"/>
<protein>
    <recommendedName>
        <fullName evidence="3">amidase</fullName>
        <ecNumber evidence="3">3.5.1.4</ecNumber>
    </recommendedName>
</protein>
<dbReference type="PANTHER" id="PTHR46072">
    <property type="entry name" value="AMIDASE-RELATED-RELATED"/>
    <property type="match status" value="1"/>
</dbReference>
<evidence type="ECO:0000256" key="2">
    <source>
        <dbReference type="ARBA" id="ARBA00009199"/>
    </source>
</evidence>
<dbReference type="GO" id="GO:0004040">
    <property type="term" value="F:amidase activity"/>
    <property type="evidence" value="ECO:0007669"/>
    <property type="project" value="UniProtKB-EC"/>
</dbReference>
<keyword evidence="4" id="KW-0378">Hydrolase</keyword>
<evidence type="ECO:0000256" key="6">
    <source>
        <dbReference type="PIRSR" id="PIRSR001221-2"/>
    </source>
</evidence>
<dbReference type="PROSITE" id="PS00571">
    <property type="entry name" value="AMIDASES"/>
    <property type="match status" value="1"/>
</dbReference>
<dbReference type="EC" id="3.5.1.4" evidence="3"/>
<feature type="binding site" evidence="6">
    <location>
        <position position="246"/>
    </location>
    <ligand>
        <name>substrate</name>
    </ligand>
</feature>
<evidence type="ECO:0000256" key="3">
    <source>
        <dbReference type="ARBA" id="ARBA00012922"/>
    </source>
</evidence>
<dbReference type="RefSeq" id="XP_025482496.1">
    <property type="nucleotide sequence ID" value="XM_025625135.1"/>
</dbReference>
<dbReference type="PANTHER" id="PTHR46072:SF11">
    <property type="entry name" value="AMIDASE-RELATED"/>
    <property type="match status" value="1"/>
</dbReference>
<dbReference type="OrthoDB" id="6428749at2759"/>
<comment type="catalytic activity">
    <reaction evidence="1">
        <text>a monocarboxylic acid amide + H2O = a monocarboxylate + NH4(+)</text>
        <dbReference type="Rhea" id="RHEA:12020"/>
        <dbReference type="ChEBI" id="CHEBI:15377"/>
        <dbReference type="ChEBI" id="CHEBI:28938"/>
        <dbReference type="ChEBI" id="CHEBI:35757"/>
        <dbReference type="ChEBI" id="CHEBI:83628"/>
        <dbReference type="EC" id="3.5.1.4"/>
    </reaction>
</comment>
<evidence type="ECO:0000313" key="9">
    <source>
        <dbReference type="Proteomes" id="UP000247647"/>
    </source>
</evidence>
<gene>
    <name evidence="8" type="ORF">BO87DRAFT_394671</name>
</gene>
<dbReference type="GeneID" id="37127591"/>
<accession>A0A318Z9R0</accession>
<evidence type="ECO:0000256" key="5">
    <source>
        <dbReference type="PIRSR" id="PIRSR001221-1"/>
    </source>
</evidence>
<organism evidence="8 9">
    <name type="scientific">Aspergillus neoniger (strain CBS 115656)</name>
    <dbReference type="NCBI Taxonomy" id="1448310"/>
    <lineage>
        <taxon>Eukaryota</taxon>
        <taxon>Fungi</taxon>
        <taxon>Dikarya</taxon>
        <taxon>Ascomycota</taxon>
        <taxon>Pezizomycotina</taxon>
        <taxon>Eurotiomycetes</taxon>
        <taxon>Eurotiomycetidae</taxon>
        <taxon>Eurotiales</taxon>
        <taxon>Aspergillaceae</taxon>
        <taxon>Aspergillus</taxon>
        <taxon>Aspergillus subgen. Circumdati</taxon>
    </lineage>
</organism>
<feature type="active site" description="Charge relay system" evidence="5">
    <location>
        <position position="246"/>
    </location>
</feature>
<reference evidence="8" key="1">
    <citation type="submission" date="2016-12" db="EMBL/GenBank/DDBJ databases">
        <title>The genomes of Aspergillus section Nigri reveals drivers in fungal speciation.</title>
        <authorList>
            <consortium name="DOE Joint Genome Institute"/>
            <person name="Vesth T.C."/>
            <person name="Nybo J."/>
            <person name="Theobald S."/>
            <person name="Brandl J."/>
            <person name="Frisvad J.C."/>
            <person name="Nielsen K.F."/>
            <person name="Lyhne E.K."/>
            <person name="Kogle M.E."/>
            <person name="Kuo A."/>
            <person name="Riley R."/>
            <person name="Clum A."/>
            <person name="Nolan M."/>
            <person name="Lipzen A."/>
            <person name="Salamov A."/>
            <person name="Henrissat B."/>
            <person name="Wiebenga A."/>
            <person name="De Vries R.P."/>
            <person name="Grigoriev I.V."/>
            <person name="Mortensen U.H."/>
            <person name="Andersen M.R."/>
            <person name="Baker S.E."/>
        </authorList>
    </citation>
    <scope>NUCLEOTIDE SEQUENCE [LARGE SCALE GENOMIC DNA]</scope>
    <source>
        <strain evidence="8">CBS 115656</strain>
    </source>
</reference>
<feature type="binding site" evidence="6">
    <location>
        <begin position="267"/>
        <end position="270"/>
    </location>
    <ligand>
        <name>substrate</name>
    </ligand>
</feature>
<evidence type="ECO:0000259" key="7">
    <source>
        <dbReference type="Pfam" id="PF01425"/>
    </source>
</evidence>
<feature type="active site" description="Charge relay system" evidence="5">
    <location>
        <position position="136"/>
    </location>
</feature>
<evidence type="ECO:0000256" key="4">
    <source>
        <dbReference type="ARBA" id="ARBA00022801"/>
    </source>
</evidence>
<dbReference type="InterPro" id="IPR023631">
    <property type="entry name" value="Amidase_dom"/>
</dbReference>
<dbReference type="PIRSF" id="PIRSF001221">
    <property type="entry name" value="Amidase_fungi"/>
    <property type="match status" value="1"/>
</dbReference>
<evidence type="ECO:0000313" key="8">
    <source>
        <dbReference type="EMBL" id="PYH37018.1"/>
    </source>
</evidence>
<evidence type="ECO:0000256" key="1">
    <source>
        <dbReference type="ARBA" id="ARBA00001311"/>
    </source>
</evidence>
<proteinExistence type="inferred from homology"/>
<dbReference type="Proteomes" id="UP000247647">
    <property type="component" value="Unassembled WGS sequence"/>
</dbReference>
<feature type="binding site" evidence="6">
    <location>
        <position position="220"/>
    </location>
    <ligand>
        <name>substrate</name>
    </ligand>
</feature>